<feature type="region of interest" description="Disordered" evidence="7">
    <location>
        <begin position="23"/>
        <end position="49"/>
    </location>
</feature>
<evidence type="ECO:0000256" key="8">
    <source>
        <dbReference type="SAM" id="SignalP"/>
    </source>
</evidence>
<dbReference type="Proteomes" id="UP000741013">
    <property type="component" value="Unassembled WGS sequence"/>
</dbReference>
<keyword evidence="8" id="KW-0732">Signal</keyword>
<proteinExistence type="predicted"/>
<evidence type="ECO:0000256" key="3">
    <source>
        <dbReference type="ARBA" id="ARBA00022960"/>
    </source>
</evidence>
<feature type="active site" description="Proton donor/acceptor" evidence="6">
    <location>
        <position position="180"/>
    </location>
</feature>
<dbReference type="CDD" id="cd16913">
    <property type="entry name" value="YkuD_like"/>
    <property type="match status" value="1"/>
</dbReference>
<evidence type="ECO:0000256" key="4">
    <source>
        <dbReference type="ARBA" id="ARBA00022984"/>
    </source>
</evidence>
<dbReference type="Gene3D" id="2.40.440.10">
    <property type="entry name" value="L,D-transpeptidase catalytic domain-like"/>
    <property type="match status" value="1"/>
</dbReference>
<keyword evidence="2" id="KW-0808">Transferase</keyword>
<dbReference type="InterPro" id="IPR036366">
    <property type="entry name" value="PGBDSf"/>
</dbReference>
<dbReference type="Pfam" id="PF03734">
    <property type="entry name" value="YkuD"/>
    <property type="match status" value="1"/>
</dbReference>
<evidence type="ECO:0000256" key="1">
    <source>
        <dbReference type="ARBA" id="ARBA00004752"/>
    </source>
</evidence>
<evidence type="ECO:0000256" key="7">
    <source>
        <dbReference type="SAM" id="MobiDB-lite"/>
    </source>
</evidence>
<protein>
    <submittedName>
        <fullName evidence="10">Lipoprotein-anchoring transpeptidase ErfK/SrfK</fullName>
    </submittedName>
</protein>
<dbReference type="PROSITE" id="PS51257">
    <property type="entry name" value="PROKAR_LIPOPROTEIN"/>
    <property type="match status" value="1"/>
</dbReference>
<reference evidence="10 11" key="1">
    <citation type="submission" date="2021-03" db="EMBL/GenBank/DDBJ databases">
        <title>Sequencing the genomes of 1000 actinobacteria strains.</title>
        <authorList>
            <person name="Klenk H.-P."/>
        </authorList>
    </citation>
    <scope>NUCLEOTIDE SEQUENCE [LARGE SCALE GENOMIC DNA]</scope>
    <source>
        <strain evidence="10 11">DSM 45510</strain>
    </source>
</reference>
<dbReference type="InterPro" id="IPR038063">
    <property type="entry name" value="Transpep_catalytic_dom"/>
</dbReference>
<evidence type="ECO:0000259" key="9">
    <source>
        <dbReference type="PROSITE" id="PS52029"/>
    </source>
</evidence>
<keyword evidence="3 6" id="KW-0133">Cell shape</keyword>
<dbReference type="InterPro" id="IPR036365">
    <property type="entry name" value="PGBD-like_sf"/>
</dbReference>
<name>A0ABS4PI19_9PSEU</name>
<dbReference type="EMBL" id="JAGGMS010000001">
    <property type="protein sequence ID" value="MBP2178523.1"/>
    <property type="molecule type" value="Genomic_DNA"/>
</dbReference>
<evidence type="ECO:0000313" key="10">
    <source>
        <dbReference type="EMBL" id="MBP2178523.1"/>
    </source>
</evidence>
<dbReference type="InterPro" id="IPR005490">
    <property type="entry name" value="LD_TPept_cat_dom"/>
</dbReference>
<sequence length="218" mass="23570">MRDLRWYLPLLAVLLAGCAAVEAEPAPPPPPPPPVALAPPEPPIPPLPAVQQSLRSLGYLVGESDDETKHAVTAFQKVHELPRTGVVDRATANALREPITPSPRGNGPGFEVDLAKQVLYRVENGRVVRIHDASTGRDEPGKQTPAGDFRVQYQIDGWRYAKLGPMYRPSYITNTGIALHGGEPVESQPASNGCVRLTDQAVDEIFADLERGTAVSIY</sequence>
<dbReference type="Gene3D" id="1.10.101.10">
    <property type="entry name" value="PGBD-like superfamily/PGBD"/>
    <property type="match status" value="1"/>
</dbReference>
<keyword evidence="11" id="KW-1185">Reference proteome</keyword>
<feature type="active site" description="Nucleophile" evidence="6">
    <location>
        <position position="194"/>
    </location>
</feature>
<comment type="caution">
    <text evidence="10">The sequence shown here is derived from an EMBL/GenBank/DDBJ whole genome shotgun (WGS) entry which is preliminary data.</text>
</comment>
<evidence type="ECO:0000256" key="2">
    <source>
        <dbReference type="ARBA" id="ARBA00022679"/>
    </source>
</evidence>
<feature type="compositionally biased region" description="Pro residues" evidence="7">
    <location>
        <begin position="25"/>
        <end position="48"/>
    </location>
</feature>
<feature type="signal peptide" evidence="8">
    <location>
        <begin position="1"/>
        <end position="23"/>
    </location>
</feature>
<evidence type="ECO:0000313" key="11">
    <source>
        <dbReference type="Proteomes" id="UP000741013"/>
    </source>
</evidence>
<dbReference type="SUPFAM" id="SSF47090">
    <property type="entry name" value="PGBD-like"/>
    <property type="match status" value="1"/>
</dbReference>
<feature type="domain" description="L,D-TPase catalytic" evidence="9">
    <location>
        <begin position="108"/>
        <end position="218"/>
    </location>
</feature>
<keyword evidence="4 6" id="KW-0573">Peptidoglycan synthesis</keyword>
<gene>
    <name evidence="10" type="ORF">JOM49_000049</name>
</gene>
<dbReference type="PANTHER" id="PTHR30582">
    <property type="entry name" value="L,D-TRANSPEPTIDASE"/>
    <property type="match status" value="1"/>
</dbReference>
<dbReference type="InterPro" id="IPR050979">
    <property type="entry name" value="LD-transpeptidase"/>
</dbReference>
<feature type="chain" id="PRO_5045323889" evidence="8">
    <location>
        <begin position="24"/>
        <end position="218"/>
    </location>
</feature>
<keyword evidence="10" id="KW-0449">Lipoprotein</keyword>
<evidence type="ECO:0000256" key="5">
    <source>
        <dbReference type="ARBA" id="ARBA00023316"/>
    </source>
</evidence>
<organism evidence="10 11">
    <name type="scientific">Amycolatopsis magusensis</name>
    <dbReference type="NCBI Taxonomy" id="882444"/>
    <lineage>
        <taxon>Bacteria</taxon>
        <taxon>Bacillati</taxon>
        <taxon>Actinomycetota</taxon>
        <taxon>Actinomycetes</taxon>
        <taxon>Pseudonocardiales</taxon>
        <taxon>Pseudonocardiaceae</taxon>
        <taxon>Amycolatopsis</taxon>
    </lineage>
</organism>
<dbReference type="InterPro" id="IPR002477">
    <property type="entry name" value="Peptidoglycan-bd-like"/>
</dbReference>
<dbReference type="PROSITE" id="PS52029">
    <property type="entry name" value="LD_TPASE"/>
    <property type="match status" value="1"/>
</dbReference>
<dbReference type="RefSeq" id="WP_209662163.1">
    <property type="nucleotide sequence ID" value="NZ_JAGGMS010000001.1"/>
</dbReference>
<comment type="pathway">
    <text evidence="1 6">Cell wall biogenesis; peptidoglycan biosynthesis.</text>
</comment>
<accession>A0ABS4PI19</accession>
<evidence type="ECO:0000256" key="6">
    <source>
        <dbReference type="PROSITE-ProRule" id="PRU01373"/>
    </source>
</evidence>
<dbReference type="Pfam" id="PF01471">
    <property type="entry name" value="PG_binding_1"/>
    <property type="match status" value="1"/>
</dbReference>
<dbReference type="PANTHER" id="PTHR30582:SF2">
    <property type="entry name" value="L,D-TRANSPEPTIDASE YCIB-RELATED"/>
    <property type="match status" value="1"/>
</dbReference>
<keyword evidence="5 6" id="KW-0961">Cell wall biogenesis/degradation</keyword>
<dbReference type="SUPFAM" id="SSF141523">
    <property type="entry name" value="L,D-transpeptidase catalytic domain-like"/>
    <property type="match status" value="1"/>
</dbReference>